<protein>
    <submittedName>
        <fullName evidence="2">Uncharacterized protein</fullName>
    </submittedName>
</protein>
<feature type="compositionally biased region" description="Polar residues" evidence="1">
    <location>
        <begin position="51"/>
        <end position="61"/>
    </location>
</feature>
<organism evidence="2 3">
    <name type="scientific">Liparis tanakae</name>
    <name type="common">Tanaka's snailfish</name>
    <dbReference type="NCBI Taxonomy" id="230148"/>
    <lineage>
        <taxon>Eukaryota</taxon>
        <taxon>Metazoa</taxon>
        <taxon>Chordata</taxon>
        <taxon>Craniata</taxon>
        <taxon>Vertebrata</taxon>
        <taxon>Euteleostomi</taxon>
        <taxon>Actinopterygii</taxon>
        <taxon>Neopterygii</taxon>
        <taxon>Teleostei</taxon>
        <taxon>Neoteleostei</taxon>
        <taxon>Acanthomorphata</taxon>
        <taxon>Eupercaria</taxon>
        <taxon>Perciformes</taxon>
        <taxon>Cottioidei</taxon>
        <taxon>Cottales</taxon>
        <taxon>Liparidae</taxon>
        <taxon>Liparis</taxon>
    </lineage>
</organism>
<gene>
    <name evidence="2" type="ORF">EYF80_026561</name>
</gene>
<dbReference type="AlphaFoldDB" id="A0A4Z2HBG8"/>
<accession>A0A4Z2HBG8</accession>
<name>A0A4Z2HBG8_9TELE</name>
<keyword evidence="3" id="KW-1185">Reference proteome</keyword>
<evidence type="ECO:0000313" key="3">
    <source>
        <dbReference type="Proteomes" id="UP000314294"/>
    </source>
</evidence>
<evidence type="ECO:0000313" key="2">
    <source>
        <dbReference type="EMBL" id="TNN63218.1"/>
    </source>
</evidence>
<proteinExistence type="predicted"/>
<dbReference type="EMBL" id="SRLO01000278">
    <property type="protein sequence ID" value="TNN63218.1"/>
    <property type="molecule type" value="Genomic_DNA"/>
</dbReference>
<feature type="region of interest" description="Disordered" evidence="1">
    <location>
        <begin position="39"/>
        <end position="61"/>
    </location>
</feature>
<sequence>MLTWPTVKMSLTPLPSRLESGGSSCADIIAKSWGMKPLSSFSPSPPPPNHFLTSINTIKRQ</sequence>
<comment type="caution">
    <text evidence="2">The sequence shown here is derived from an EMBL/GenBank/DDBJ whole genome shotgun (WGS) entry which is preliminary data.</text>
</comment>
<dbReference type="Proteomes" id="UP000314294">
    <property type="component" value="Unassembled WGS sequence"/>
</dbReference>
<evidence type="ECO:0000256" key="1">
    <source>
        <dbReference type="SAM" id="MobiDB-lite"/>
    </source>
</evidence>
<reference evidence="2 3" key="1">
    <citation type="submission" date="2019-03" db="EMBL/GenBank/DDBJ databases">
        <title>First draft genome of Liparis tanakae, snailfish: a comprehensive survey of snailfish specific genes.</title>
        <authorList>
            <person name="Kim W."/>
            <person name="Song I."/>
            <person name="Jeong J.-H."/>
            <person name="Kim D."/>
            <person name="Kim S."/>
            <person name="Ryu S."/>
            <person name="Song J.Y."/>
            <person name="Lee S.K."/>
        </authorList>
    </citation>
    <scope>NUCLEOTIDE SEQUENCE [LARGE SCALE GENOMIC DNA]</scope>
    <source>
        <tissue evidence="2">Muscle</tissue>
    </source>
</reference>